<evidence type="ECO:0000259" key="2">
    <source>
        <dbReference type="Pfam" id="PF08241"/>
    </source>
</evidence>
<dbReference type="RefSeq" id="WP_203007319.1">
    <property type="nucleotide sequence ID" value="NZ_JADWYU010000110.1"/>
</dbReference>
<dbReference type="InterPro" id="IPR013216">
    <property type="entry name" value="Methyltransf_11"/>
</dbReference>
<evidence type="ECO:0000256" key="1">
    <source>
        <dbReference type="SAM" id="MobiDB-lite"/>
    </source>
</evidence>
<dbReference type="Proteomes" id="UP000604475">
    <property type="component" value="Unassembled WGS sequence"/>
</dbReference>
<keyword evidence="3" id="KW-0808">Transferase</keyword>
<organism evidence="3 4">
    <name type="scientific">Frankia nepalensis</name>
    <dbReference type="NCBI Taxonomy" id="1836974"/>
    <lineage>
        <taxon>Bacteria</taxon>
        <taxon>Bacillati</taxon>
        <taxon>Actinomycetota</taxon>
        <taxon>Actinomycetes</taxon>
        <taxon>Frankiales</taxon>
        <taxon>Frankiaceae</taxon>
        <taxon>Frankia</taxon>
    </lineage>
</organism>
<dbReference type="CDD" id="cd02440">
    <property type="entry name" value="AdoMet_MTases"/>
    <property type="match status" value="1"/>
</dbReference>
<feature type="compositionally biased region" description="Low complexity" evidence="1">
    <location>
        <begin position="10"/>
        <end position="19"/>
    </location>
</feature>
<name>A0A937RJ67_9ACTN</name>
<dbReference type="Pfam" id="PF08241">
    <property type="entry name" value="Methyltransf_11"/>
    <property type="match status" value="1"/>
</dbReference>
<reference evidence="3" key="1">
    <citation type="submission" date="2020-12" db="EMBL/GenBank/DDBJ databases">
        <title>Genomic characterization of non-nitrogen-fixing Frankia strains.</title>
        <authorList>
            <person name="Carlos-Shanley C."/>
            <person name="Guerra T."/>
            <person name="Hahn D."/>
        </authorList>
    </citation>
    <scope>NUCLEOTIDE SEQUENCE</scope>
    <source>
        <strain evidence="3">CN6</strain>
    </source>
</reference>
<dbReference type="GO" id="GO:0032259">
    <property type="term" value="P:methylation"/>
    <property type="evidence" value="ECO:0007669"/>
    <property type="project" value="UniProtKB-KW"/>
</dbReference>
<accession>A0A937RJ67</accession>
<evidence type="ECO:0000313" key="3">
    <source>
        <dbReference type="EMBL" id="MBL7631212.1"/>
    </source>
</evidence>
<dbReference type="SUPFAM" id="SSF53335">
    <property type="entry name" value="S-adenosyl-L-methionine-dependent methyltransferases"/>
    <property type="match status" value="1"/>
</dbReference>
<sequence>MVDLAPDSLPATTASTAEPTPEPARPRAVALPSVPYVGWGLRRSWTLFSEHRKKPVDPPASFYQLIAADSVRQLSRYTSVAGQSVLDVGGGPGHFRDAFLEAGARYCWVEPDVSELAVTDVPGRIRGSALALPVRTDSVDICYTSNVLEHVPDAWQMSSELVRVTRPGGLIYLSYCTWLSPWGGHETAPWHYLGGRRAQARYERRNGVPPKNIYGETMFPVYVADTLAWARSRQDVVVIDALPRYLPDWSKPILKVPGVREVLTWNLLLILRKI</sequence>
<dbReference type="InterPro" id="IPR029063">
    <property type="entry name" value="SAM-dependent_MTases_sf"/>
</dbReference>
<evidence type="ECO:0000313" key="4">
    <source>
        <dbReference type="Proteomes" id="UP000604475"/>
    </source>
</evidence>
<feature type="region of interest" description="Disordered" evidence="1">
    <location>
        <begin position="1"/>
        <end position="27"/>
    </location>
</feature>
<proteinExistence type="predicted"/>
<dbReference type="EMBL" id="JAEACQ010000262">
    <property type="protein sequence ID" value="MBL7631212.1"/>
    <property type="molecule type" value="Genomic_DNA"/>
</dbReference>
<feature type="domain" description="Methyltransferase type 11" evidence="2">
    <location>
        <begin position="86"/>
        <end position="172"/>
    </location>
</feature>
<dbReference type="Gene3D" id="3.40.50.150">
    <property type="entry name" value="Vaccinia Virus protein VP39"/>
    <property type="match status" value="1"/>
</dbReference>
<dbReference type="GO" id="GO:0008757">
    <property type="term" value="F:S-adenosylmethionine-dependent methyltransferase activity"/>
    <property type="evidence" value="ECO:0007669"/>
    <property type="project" value="InterPro"/>
</dbReference>
<keyword evidence="4" id="KW-1185">Reference proteome</keyword>
<dbReference type="AlphaFoldDB" id="A0A937RJ67"/>
<gene>
    <name evidence="3" type="ORF">I7412_29440</name>
</gene>
<comment type="caution">
    <text evidence="3">The sequence shown here is derived from an EMBL/GenBank/DDBJ whole genome shotgun (WGS) entry which is preliminary data.</text>
</comment>
<keyword evidence="3" id="KW-0489">Methyltransferase</keyword>
<protein>
    <submittedName>
        <fullName evidence="3">Class I SAM-dependent methyltransferase</fullName>
    </submittedName>
</protein>